<keyword evidence="4" id="KW-1185">Reference proteome</keyword>
<dbReference type="InterPro" id="IPR014716">
    <property type="entry name" value="Fibrinogen_a/b/g_C_1"/>
</dbReference>
<evidence type="ECO:0000256" key="1">
    <source>
        <dbReference type="SAM" id="SignalP"/>
    </source>
</evidence>
<dbReference type="InterPro" id="IPR036056">
    <property type="entry name" value="Fibrinogen-like_C"/>
</dbReference>
<proteinExistence type="predicted"/>
<keyword evidence="1" id="KW-0732">Signal</keyword>
<dbReference type="Gene3D" id="3.90.215.10">
    <property type="entry name" value="Gamma Fibrinogen, chain A, domain 1"/>
    <property type="match status" value="1"/>
</dbReference>
<dbReference type="PROSITE" id="PS51406">
    <property type="entry name" value="FIBRINOGEN_C_2"/>
    <property type="match status" value="1"/>
</dbReference>
<feature type="chain" id="PRO_5042230424" description="Fibrinogen C-terminal domain-containing protein" evidence="1">
    <location>
        <begin position="22"/>
        <end position="342"/>
    </location>
</feature>
<dbReference type="PANTHER" id="PTHR19143:SF185">
    <property type="entry name" value="ANGIOPOIETIN-RELATED PROTEIN 5"/>
    <property type="match status" value="1"/>
</dbReference>
<dbReference type="Pfam" id="PF00147">
    <property type="entry name" value="Fibrinogen_C"/>
    <property type="match status" value="1"/>
</dbReference>
<sequence length="342" mass="39792">MMYFTLITLDVMMTLMIRVTCLLNVRFNPNQMKPEDGLLSTETCTRFVPDQDMRKEQYSTFRIDIPEDSLDFVNITVQGENISCGYDLYVMPLTVAETTHWSGIWMACPLLEMTAAAGRNKGCIFRCQCSGVCKEIQICRRPHNYEESAWTLCSICFKYKIKEYGLPWLVILKRVDGSEDFNRNWEDYKYGFGEITREYWAGNEHIHKKTNDGHSYSLRIDLVYYEGEKVYALYNNFSVESEANGYLLHVEGYDFNSTIGDSMSNGNNMMFSTQDRDQDSHSNTNCAKHFKAGWWYNSCKDALLTAPYGIYPDVKKNYGITWKKPWGIKTFPKFARMMILQT</sequence>
<evidence type="ECO:0000313" key="3">
    <source>
        <dbReference type="EMBL" id="KAK2139739.1"/>
    </source>
</evidence>
<gene>
    <name evidence="3" type="ORF">LSH36_1632g00006</name>
</gene>
<dbReference type="CDD" id="cd00087">
    <property type="entry name" value="FReD"/>
    <property type="match status" value="1"/>
</dbReference>
<accession>A0AAD9IRW1</accession>
<dbReference type="InterPro" id="IPR002181">
    <property type="entry name" value="Fibrinogen_a/b/g_C_dom"/>
</dbReference>
<organism evidence="3 4">
    <name type="scientific">Paralvinella palmiformis</name>
    <dbReference type="NCBI Taxonomy" id="53620"/>
    <lineage>
        <taxon>Eukaryota</taxon>
        <taxon>Metazoa</taxon>
        <taxon>Spiralia</taxon>
        <taxon>Lophotrochozoa</taxon>
        <taxon>Annelida</taxon>
        <taxon>Polychaeta</taxon>
        <taxon>Sedentaria</taxon>
        <taxon>Canalipalpata</taxon>
        <taxon>Terebellida</taxon>
        <taxon>Terebelliformia</taxon>
        <taxon>Alvinellidae</taxon>
        <taxon>Paralvinella</taxon>
    </lineage>
</organism>
<evidence type="ECO:0000259" key="2">
    <source>
        <dbReference type="PROSITE" id="PS51406"/>
    </source>
</evidence>
<feature type="domain" description="Fibrinogen C-terminal" evidence="2">
    <location>
        <begin position="114"/>
        <end position="342"/>
    </location>
</feature>
<dbReference type="InterPro" id="IPR050373">
    <property type="entry name" value="Fibrinogen_C-term_domain"/>
</dbReference>
<dbReference type="PANTHER" id="PTHR19143">
    <property type="entry name" value="FIBRINOGEN/TENASCIN/ANGIOPOEITIN"/>
    <property type="match status" value="1"/>
</dbReference>
<dbReference type="GO" id="GO:0005615">
    <property type="term" value="C:extracellular space"/>
    <property type="evidence" value="ECO:0007669"/>
    <property type="project" value="TreeGrafter"/>
</dbReference>
<reference evidence="3" key="1">
    <citation type="journal article" date="2023" name="Mol. Biol. Evol.">
        <title>Third-Generation Sequencing Reveals the Adaptive Role of the Epigenome in Three Deep-Sea Polychaetes.</title>
        <authorList>
            <person name="Perez M."/>
            <person name="Aroh O."/>
            <person name="Sun Y."/>
            <person name="Lan Y."/>
            <person name="Juniper S.K."/>
            <person name="Young C.R."/>
            <person name="Angers B."/>
            <person name="Qian P.Y."/>
        </authorList>
    </citation>
    <scope>NUCLEOTIDE SEQUENCE</scope>
    <source>
        <strain evidence="3">P08H-3</strain>
    </source>
</reference>
<dbReference type="EMBL" id="JAODUP010001633">
    <property type="protein sequence ID" value="KAK2139739.1"/>
    <property type="molecule type" value="Genomic_DNA"/>
</dbReference>
<name>A0AAD9IRW1_9ANNE</name>
<dbReference type="AlphaFoldDB" id="A0AAD9IRW1"/>
<feature type="signal peptide" evidence="1">
    <location>
        <begin position="1"/>
        <end position="21"/>
    </location>
</feature>
<evidence type="ECO:0000313" key="4">
    <source>
        <dbReference type="Proteomes" id="UP001208570"/>
    </source>
</evidence>
<protein>
    <recommendedName>
        <fullName evidence="2">Fibrinogen C-terminal domain-containing protein</fullName>
    </recommendedName>
</protein>
<comment type="caution">
    <text evidence="3">The sequence shown here is derived from an EMBL/GenBank/DDBJ whole genome shotgun (WGS) entry which is preliminary data.</text>
</comment>
<dbReference type="Proteomes" id="UP001208570">
    <property type="component" value="Unassembled WGS sequence"/>
</dbReference>
<dbReference type="SUPFAM" id="SSF56496">
    <property type="entry name" value="Fibrinogen C-terminal domain-like"/>
    <property type="match status" value="1"/>
</dbReference>
<dbReference type="SMART" id="SM00186">
    <property type="entry name" value="FBG"/>
    <property type="match status" value="1"/>
</dbReference>